<comment type="caution">
    <text evidence="1">The sequence shown here is derived from an EMBL/GenBank/DDBJ whole genome shotgun (WGS) entry which is preliminary data.</text>
</comment>
<organism evidence="1 2">
    <name type="scientific">Staphylococcus piscifermentans</name>
    <dbReference type="NCBI Taxonomy" id="70258"/>
    <lineage>
        <taxon>Bacteria</taxon>
        <taxon>Bacillati</taxon>
        <taxon>Bacillota</taxon>
        <taxon>Bacilli</taxon>
        <taxon>Bacillales</taxon>
        <taxon>Staphylococcaceae</taxon>
        <taxon>Staphylococcus</taxon>
    </lineage>
</organism>
<proteinExistence type="predicted"/>
<dbReference type="AlphaFoldDB" id="A0A239TGZ4"/>
<dbReference type="RefSeq" id="WP_095102954.1">
    <property type="nucleotide sequence ID" value="NZ_BKAR01000033.1"/>
</dbReference>
<reference evidence="1 2" key="1">
    <citation type="submission" date="2019-07" db="EMBL/GenBank/DDBJ databases">
        <title>Whole genome shotgun sequence of Staphylococcus piscifermentans NBRC 109625.</title>
        <authorList>
            <person name="Hosoyama A."/>
            <person name="Uohara A."/>
            <person name="Ohji S."/>
            <person name="Ichikawa N."/>
        </authorList>
    </citation>
    <scope>NUCLEOTIDE SEQUENCE [LARGE SCALE GENOMIC DNA]</scope>
    <source>
        <strain evidence="1 2">NBRC 109625</strain>
    </source>
</reference>
<evidence type="ECO:0000313" key="2">
    <source>
        <dbReference type="Proteomes" id="UP000321736"/>
    </source>
</evidence>
<protein>
    <submittedName>
        <fullName evidence="1">Uncharacterized protein</fullName>
    </submittedName>
</protein>
<gene>
    <name evidence="1" type="ORF">SPI02_21290</name>
</gene>
<dbReference type="Proteomes" id="UP000321736">
    <property type="component" value="Unassembled WGS sequence"/>
</dbReference>
<accession>A0A239TGZ4</accession>
<dbReference type="EMBL" id="BKAR01000033">
    <property type="protein sequence ID" value="GEP85544.1"/>
    <property type="molecule type" value="Genomic_DNA"/>
</dbReference>
<sequence>MINGDRLLFSINGHEVPVEEVNEWEFKRLKKNFKFFQKHTDADVSPQVSKWIANKDIQSLNAELVRIKMDMGFDRLRRVLERRCQIGDTVSGFAAKFARGKRKFSITEIYVPHSKLSPEEVMDKITEVMMVRSDAHDAINVGSNPDHYVLLGLTPTIQEVLETTGGSPLPTHFYAHYGDLTGLQSRKSTDYPVELAGAAKDKKGHVIGGMRHQAKKENDGFRFKALVEFPSMVPDSMIKAHQWHLACEFGHWITAILDDVE</sequence>
<name>A0A239TGZ4_9STAP</name>
<keyword evidence="2" id="KW-1185">Reference proteome</keyword>
<dbReference type="OrthoDB" id="2284173at2"/>
<evidence type="ECO:0000313" key="1">
    <source>
        <dbReference type="EMBL" id="GEP85544.1"/>
    </source>
</evidence>